<organism evidence="1 2">
    <name type="scientific">Lasiodiplodia mahajangana</name>
    <dbReference type="NCBI Taxonomy" id="1108764"/>
    <lineage>
        <taxon>Eukaryota</taxon>
        <taxon>Fungi</taxon>
        <taxon>Dikarya</taxon>
        <taxon>Ascomycota</taxon>
        <taxon>Pezizomycotina</taxon>
        <taxon>Dothideomycetes</taxon>
        <taxon>Dothideomycetes incertae sedis</taxon>
        <taxon>Botryosphaeriales</taxon>
        <taxon>Botryosphaeriaceae</taxon>
        <taxon>Lasiodiplodia</taxon>
    </lineage>
</organism>
<sequence length="511" mass="57426">MSGFEIAGVVLGAIPLIISALEHYKAGQGSLAAILKHRGQLDILLDRLRDQRTSFYFDILQLLRDAEIEEVEDRTDITEGDCLLILQNEKGGTQLQMWAPKDDLNALLIANPPTRGRNFEFKERISFSIERGALAALIEALREDRLSLKTIIKGMKTEREYTSKLPSRESSKLSATLTQVSAYARSLFTAICQTCTCSCQNNHKVLLELQARIPATGATKRPTRSKKPSMTFKLVFDLKGHFKEAYIRANPDNATENMVSQRTSRRVRFQDSNIPGARNPSAKKALGICDLVGLNKVDGCILSLSLAGESLHPIWEKPTLQRKLLSPISLEEILQQGAADENLRITPRQRTLLALDVASSIIQLQQTCWSNPPFSSKVVKLLVQDSRKDPCGPFIEQVTEPNRASSPHPDPQAALLDLSILLLEVWHHKTLEIWATEAAFGVTDTPERRHMAAIRWLQSTSDLIPTHHLRAIEQCLGLYSGRLRYWDDDEFLRMYCENVILPLLKSCEAWL</sequence>
<dbReference type="Proteomes" id="UP001153332">
    <property type="component" value="Unassembled WGS sequence"/>
</dbReference>
<proteinExistence type="predicted"/>
<name>A0ACC2JZN7_9PEZI</name>
<evidence type="ECO:0000313" key="2">
    <source>
        <dbReference type="Proteomes" id="UP001153332"/>
    </source>
</evidence>
<keyword evidence="2" id="KW-1185">Reference proteome</keyword>
<accession>A0ACC2JZN7</accession>
<gene>
    <name evidence="1" type="ORF">O1611_g747</name>
</gene>
<comment type="caution">
    <text evidence="1">The sequence shown here is derived from an EMBL/GenBank/DDBJ whole genome shotgun (WGS) entry which is preliminary data.</text>
</comment>
<dbReference type="EMBL" id="JAPUUL010000072">
    <property type="protein sequence ID" value="KAJ8132880.1"/>
    <property type="molecule type" value="Genomic_DNA"/>
</dbReference>
<evidence type="ECO:0000313" key="1">
    <source>
        <dbReference type="EMBL" id="KAJ8132880.1"/>
    </source>
</evidence>
<protein>
    <submittedName>
        <fullName evidence="1">Uncharacterized protein</fullName>
    </submittedName>
</protein>
<reference evidence="1" key="1">
    <citation type="submission" date="2022-12" db="EMBL/GenBank/DDBJ databases">
        <title>Genome Sequence of Lasiodiplodia mahajangana.</title>
        <authorList>
            <person name="Buettner E."/>
        </authorList>
    </citation>
    <scope>NUCLEOTIDE SEQUENCE</scope>
    <source>
        <strain evidence="1">VT137</strain>
    </source>
</reference>